<dbReference type="EMBL" id="KT176190">
    <property type="protein sequence ID" value="AKU42930.1"/>
    <property type="molecule type" value="Genomic_DNA"/>
</dbReference>
<protein>
    <recommendedName>
        <fullName evidence="2">DUF7418 domain-containing protein</fullName>
    </recommendedName>
</protein>
<name>A0A0K1LL90_9CAUD</name>
<dbReference type="Pfam" id="PF24193">
    <property type="entry name" value="DUF7418"/>
    <property type="match status" value="1"/>
</dbReference>
<evidence type="ECO:0000259" key="2">
    <source>
        <dbReference type="Pfam" id="PF24193"/>
    </source>
</evidence>
<accession>A0A0K1LL90</accession>
<dbReference type="KEGG" id="vg:26629992"/>
<dbReference type="RefSeq" id="YP_009203004.1">
    <property type="nucleotide sequence ID" value="NC_028847.1"/>
</dbReference>
<keyword evidence="4" id="KW-1185">Reference proteome</keyword>
<dbReference type="InterPro" id="IPR055841">
    <property type="entry name" value="DUF7418"/>
</dbReference>
<dbReference type="Proteomes" id="UP000203373">
    <property type="component" value="Segment"/>
</dbReference>
<evidence type="ECO:0000256" key="1">
    <source>
        <dbReference type="SAM" id="MobiDB-lite"/>
    </source>
</evidence>
<reference evidence="4" key="1">
    <citation type="submission" date="2015-06" db="EMBL/GenBank/DDBJ databases">
        <title>Isolation and characterization of a T4-like phage QL01 with wide host range against APEC.</title>
        <authorList>
            <person name="Xu J."/>
            <person name="Chen M."/>
            <person name="Zhang W."/>
        </authorList>
    </citation>
    <scope>NUCLEOTIDE SEQUENCE [LARGE SCALE GENOMIC DNA]</scope>
</reference>
<feature type="region of interest" description="Disordered" evidence="1">
    <location>
        <begin position="80"/>
        <end position="99"/>
    </location>
</feature>
<sequence>MINYLNVGERDIKISNLRGFHKAGTVYCAKLVKHPGDVHYAFLECDEVVEGEFPLADSDTLEPDDRIYYGELHIRGIYGEDEPGTTPIGSDADIYPEDI</sequence>
<gene>
    <name evidence="3" type="ORF">QL01_273</name>
</gene>
<feature type="domain" description="DUF7418" evidence="2">
    <location>
        <begin position="1"/>
        <end position="98"/>
    </location>
</feature>
<dbReference type="GeneID" id="26629992"/>
<organism evidence="3 4">
    <name type="scientific">Escherichia phage QL01</name>
    <dbReference type="NCBI Taxonomy" id="1673871"/>
    <lineage>
        <taxon>Viruses</taxon>
        <taxon>Duplodnaviria</taxon>
        <taxon>Heunggongvirae</taxon>
        <taxon>Uroviricota</taxon>
        <taxon>Caudoviricetes</taxon>
        <taxon>Pantevenvirales</taxon>
        <taxon>Straboviridae</taxon>
        <taxon>Tevenvirinae</taxon>
        <taxon>Dhakavirus</taxon>
        <taxon>Dhakavirus ql01</taxon>
    </lineage>
</organism>
<proteinExistence type="predicted"/>
<evidence type="ECO:0000313" key="3">
    <source>
        <dbReference type="EMBL" id="AKU42930.1"/>
    </source>
</evidence>
<evidence type="ECO:0000313" key="4">
    <source>
        <dbReference type="Proteomes" id="UP000203373"/>
    </source>
</evidence>